<dbReference type="Pfam" id="PF18052">
    <property type="entry name" value="Rx_N"/>
    <property type="match status" value="1"/>
</dbReference>
<dbReference type="InterPro" id="IPR058922">
    <property type="entry name" value="WHD_DRP"/>
</dbReference>
<dbReference type="Gene3D" id="1.20.5.4130">
    <property type="match status" value="1"/>
</dbReference>
<evidence type="ECO:0000256" key="3">
    <source>
        <dbReference type="ARBA" id="ARBA00022821"/>
    </source>
</evidence>
<reference evidence="9" key="2">
    <citation type="submission" date="2025-08" db="UniProtKB">
        <authorList>
            <consortium name="RefSeq"/>
        </authorList>
    </citation>
    <scope>IDENTIFICATION</scope>
    <source>
        <tissue evidence="9">Young leaves</tissue>
    </source>
</reference>
<dbReference type="Gene3D" id="3.80.10.10">
    <property type="entry name" value="Ribonuclease Inhibitor"/>
    <property type="match status" value="2"/>
</dbReference>
<keyword evidence="3" id="KW-0611">Plant defense</keyword>
<reference evidence="8" key="1">
    <citation type="journal article" date="2019" name="Toxins">
        <title>Detection of Abrin-Like and Prepropulchellin-Like Toxin Genes and Transcripts Using Whole Genome Sequencing and Full-Length Transcript Sequencing of Abrus precatorius.</title>
        <authorList>
            <person name="Hovde B.T."/>
            <person name="Daligault H.E."/>
            <person name="Hanschen E.R."/>
            <person name="Kunde Y.A."/>
            <person name="Johnson M.B."/>
            <person name="Starkenburg S.R."/>
            <person name="Johnson S.L."/>
        </authorList>
    </citation>
    <scope>NUCLEOTIDE SEQUENCE [LARGE SCALE GENOMIC DNA]</scope>
</reference>
<dbReference type="CDD" id="cd14798">
    <property type="entry name" value="RX-CC_like"/>
    <property type="match status" value="1"/>
</dbReference>
<feature type="domain" description="Disease resistance N-terminal" evidence="5">
    <location>
        <begin position="6"/>
        <end position="92"/>
    </location>
</feature>
<evidence type="ECO:0000259" key="7">
    <source>
        <dbReference type="Pfam" id="PF23598"/>
    </source>
</evidence>
<proteinExistence type="predicted"/>
<gene>
    <name evidence="9" type="primary">LOC113854349</name>
</gene>
<dbReference type="GeneID" id="113854349"/>
<accession>A0A8B8KBE7</accession>
<feature type="domain" description="Disease resistance protein winged helix" evidence="6">
    <location>
        <begin position="444"/>
        <end position="515"/>
    </location>
</feature>
<evidence type="ECO:0000256" key="1">
    <source>
        <dbReference type="ARBA" id="ARBA00022737"/>
    </source>
</evidence>
<name>A0A8B8KBE7_ABRPR</name>
<protein>
    <submittedName>
        <fullName evidence="9">Disease resistance protein RPM1-like</fullName>
    </submittedName>
</protein>
<dbReference type="InterPro" id="IPR036388">
    <property type="entry name" value="WH-like_DNA-bd_sf"/>
</dbReference>
<evidence type="ECO:0000259" key="4">
    <source>
        <dbReference type="Pfam" id="PF00931"/>
    </source>
</evidence>
<evidence type="ECO:0000313" key="8">
    <source>
        <dbReference type="Proteomes" id="UP000694853"/>
    </source>
</evidence>
<feature type="domain" description="Disease resistance R13L4/SHOC-2-like LRR" evidence="7">
    <location>
        <begin position="621"/>
        <end position="900"/>
    </location>
</feature>
<evidence type="ECO:0000313" key="9">
    <source>
        <dbReference type="RefSeq" id="XP_027341100.1"/>
    </source>
</evidence>
<keyword evidence="2" id="KW-0547">Nucleotide-binding</keyword>
<dbReference type="Gene3D" id="1.10.8.430">
    <property type="entry name" value="Helical domain of apoptotic protease-activating factors"/>
    <property type="match status" value="1"/>
</dbReference>
<keyword evidence="8" id="KW-1185">Reference proteome</keyword>
<dbReference type="InterPro" id="IPR055414">
    <property type="entry name" value="LRR_R13L4/SHOC2-like"/>
</dbReference>
<dbReference type="FunFam" id="1.10.8.430:FF:000003">
    <property type="entry name" value="Probable disease resistance protein At5g66910"/>
    <property type="match status" value="1"/>
</dbReference>
<dbReference type="InterPro" id="IPR027417">
    <property type="entry name" value="P-loop_NTPase"/>
</dbReference>
<dbReference type="Pfam" id="PF23598">
    <property type="entry name" value="LRR_14"/>
    <property type="match status" value="1"/>
</dbReference>
<dbReference type="Proteomes" id="UP000694853">
    <property type="component" value="Unplaced"/>
</dbReference>
<dbReference type="InterPro" id="IPR032675">
    <property type="entry name" value="LRR_dom_sf"/>
</dbReference>
<evidence type="ECO:0000256" key="2">
    <source>
        <dbReference type="ARBA" id="ARBA00022741"/>
    </source>
</evidence>
<feature type="domain" description="NB-ARC" evidence="4">
    <location>
        <begin position="181"/>
        <end position="359"/>
    </location>
</feature>
<dbReference type="InterPro" id="IPR044974">
    <property type="entry name" value="Disease_R_plants"/>
</dbReference>
<dbReference type="InterPro" id="IPR041118">
    <property type="entry name" value="Rx_N"/>
</dbReference>
<dbReference type="SUPFAM" id="SSF52540">
    <property type="entry name" value="P-loop containing nucleoside triphosphate hydrolases"/>
    <property type="match status" value="1"/>
</dbReference>
<dbReference type="Pfam" id="PF00931">
    <property type="entry name" value="NB-ARC"/>
    <property type="match status" value="1"/>
</dbReference>
<dbReference type="FunFam" id="1.10.10.10:FF:000322">
    <property type="entry name" value="Probable disease resistance protein At1g63360"/>
    <property type="match status" value="1"/>
</dbReference>
<dbReference type="FunFam" id="3.40.50.300:FF:001091">
    <property type="entry name" value="Probable disease resistance protein At1g61300"/>
    <property type="match status" value="1"/>
</dbReference>
<dbReference type="PANTHER" id="PTHR23155:SF1052">
    <property type="entry name" value="DISEASE RESISTANCE PROTEIN RPM1"/>
    <property type="match status" value="1"/>
</dbReference>
<dbReference type="SUPFAM" id="SSF52058">
    <property type="entry name" value="L domain-like"/>
    <property type="match status" value="1"/>
</dbReference>
<keyword evidence="1" id="KW-0677">Repeat</keyword>
<dbReference type="OrthoDB" id="431454at2759"/>
<dbReference type="RefSeq" id="XP_027341100.1">
    <property type="nucleotide sequence ID" value="XM_027485299.1"/>
</dbReference>
<dbReference type="KEGG" id="aprc:113854349"/>
<evidence type="ECO:0000259" key="5">
    <source>
        <dbReference type="Pfam" id="PF18052"/>
    </source>
</evidence>
<dbReference type="InterPro" id="IPR038005">
    <property type="entry name" value="RX-like_CC"/>
</dbReference>
<evidence type="ECO:0000259" key="6">
    <source>
        <dbReference type="Pfam" id="PF23559"/>
    </source>
</evidence>
<dbReference type="Pfam" id="PF23559">
    <property type="entry name" value="WHD_DRP"/>
    <property type="match status" value="1"/>
</dbReference>
<dbReference type="PRINTS" id="PR00364">
    <property type="entry name" value="DISEASERSIST"/>
</dbReference>
<dbReference type="Gene3D" id="3.40.50.300">
    <property type="entry name" value="P-loop containing nucleotide triphosphate hydrolases"/>
    <property type="match status" value="1"/>
</dbReference>
<sequence>MAETALSLTRDHLFPFLKEAFNMIKGLPKAVADTKDELEMIQAFIHDADMMDAAKEDMTHDTIKRRVKELIEVAFRMEDVIDEYMIFEEQQAGNDPGCAALSNPVDFIKVMILRLQIAHKIKDINSQVCEIMESSKSDNRFQIQSSGKQGPSSSRGCQNVQWQNLRHAPFYMEEAEIVGFEAPRDKLVHWLVNGRAKRTVISVVGMGGLGKTTLAKKVFDSREVVGHFDCRVWITVSQSYMAEGLLRGMLLKICKEKKKDPPQNISTMDRWSLISEVRNLLNGMRYVLLFDDVWNEHFWDEIEFAVTDNKNGSRILITTRDMNVALYCKKSSFVEIHNLRSLSPEKSWQLFCKKAFQFESNECCPRELKDISSKIVEKCEGLPLAIVVIGGLLSMKDTTAVDEWVNFYNELQKNQHIDSITNILGLSYHDLPYHLKSCLLYFGIYPEDYEIKSKRLIRQWMVEGFVKHEEGKTLEKVAERYLRELIDRSLVQSSSLSIDGRVRSCRVHDLTREMILRKCEDLRFCHVVHGELLIARRLSITTGSNDLMSSNERPHIRSLFVFTDELPLHFMSRISTEYMLKVLDFEEVKRSLIHESLWNLNHLKYLGFESYLIHSKYIHLGNLGNLGNLIHLKYLSFRNTQIYILPNYIARLQNLETLDLRGTYVEEIPREICKLSKLQHLLGDYLSMIQLKNGIGSMTSLQTLGKVKIDKHGAEQTRELGRLTQLRKLSLFDVREEQGSALCSSINKMQCLESLRIDSRILDDILCSQFNSAPPMLRKLSLLSKSKKLPEWIPKLQNLVKLSLIDFQLIDDPMKLLKNLPNLLYLHIFSYKGVSMHFQDGGFQKLKDLRLIYLPNLNSICIDKGALHSLKSLWLEFIPKLEEVPSGIQHLKQLEVLHVEDMSTEFESNISRIRGRSHSIIVHVPVVRIVNFHRYYTFHH</sequence>
<dbReference type="GO" id="GO:0043531">
    <property type="term" value="F:ADP binding"/>
    <property type="evidence" value="ECO:0007669"/>
    <property type="project" value="InterPro"/>
</dbReference>
<dbReference type="GO" id="GO:0098542">
    <property type="term" value="P:defense response to other organism"/>
    <property type="evidence" value="ECO:0007669"/>
    <property type="project" value="TreeGrafter"/>
</dbReference>
<dbReference type="InterPro" id="IPR002182">
    <property type="entry name" value="NB-ARC"/>
</dbReference>
<dbReference type="Gene3D" id="1.10.10.10">
    <property type="entry name" value="Winged helix-like DNA-binding domain superfamily/Winged helix DNA-binding domain"/>
    <property type="match status" value="1"/>
</dbReference>
<dbReference type="PANTHER" id="PTHR23155">
    <property type="entry name" value="DISEASE RESISTANCE PROTEIN RP"/>
    <property type="match status" value="1"/>
</dbReference>
<dbReference type="AlphaFoldDB" id="A0A8B8KBE7"/>
<organism evidence="8 9">
    <name type="scientific">Abrus precatorius</name>
    <name type="common">Indian licorice</name>
    <name type="synonym">Glycine abrus</name>
    <dbReference type="NCBI Taxonomy" id="3816"/>
    <lineage>
        <taxon>Eukaryota</taxon>
        <taxon>Viridiplantae</taxon>
        <taxon>Streptophyta</taxon>
        <taxon>Embryophyta</taxon>
        <taxon>Tracheophyta</taxon>
        <taxon>Spermatophyta</taxon>
        <taxon>Magnoliopsida</taxon>
        <taxon>eudicotyledons</taxon>
        <taxon>Gunneridae</taxon>
        <taxon>Pentapetalae</taxon>
        <taxon>rosids</taxon>
        <taxon>fabids</taxon>
        <taxon>Fabales</taxon>
        <taxon>Fabaceae</taxon>
        <taxon>Papilionoideae</taxon>
        <taxon>50 kb inversion clade</taxon>
        <taxon>NPAAA clade</taxon>
        <taxon>indigoferoid/millettioid clade</taxon>
        <taxon>Abreae</taxon>
        <taxon>Abrus</taxon>
    </lineage>
</organism>
<dbReference type="InterPro" id="IPR042197">
    <property type="entry name" value="Apaf_helical"/>
</dbReference>